<dbReference type="STRING" id="1193682.BJP25_05205"/>
<dbReference type="InterPro" id="IPR000871">
    <property type="entry name" value="Beta-lactam_class-A"/>
</dbReference>
<dbReference type="GO" id="GO:0008800">
    <property type="term" value="F:beta-lactamase activity"/>
    <property type="evidence" value="ECO:0007669"/>
    <property type="project" value="InterPro"/>
</dbReference>
<protein>
    <recommendedName>
        <fullName evidence="3">Serine hydrolase</fullName>
    </recommendedName>
</protein>
<comment type="caution">
    <text evidence="1">The sequence shown here is derived from an EMBL/GenBank/DDBJ whole genome shotgun (WGS) entry which is preliminary data.</text>
</comment>
<evidence type="ECO:0000313" key="2">
    <source>
        <dbReference type="Proteomes" id="UP000186040"/>
    </source>
</evidence>
<evidence type="ECO:0008006" key="3">
    <source>
        <dbReference type="Google" id="ProtNLM"/>
    </source>
</evidence>
<dbReference type="PANTHER" id="PTHR35333">
    <property type="entry name" value="BETA-LACTAMASE"/>
    <property type="match status" value="1"/>
</dbReference>
<name>A0A1Q9LBU9_9PSEU</name>
<gene>
    <name evidence="1" type="ORF">BJP25_05205</name>
</gene>
<dbReference type="InterPro" id="IPR012338">
    <property type="entry name" value="Beta-lactam/transpept-like"/>
</dbReference>
<keyword evidence="2" id="KW-1185">Reference proteome</keyword>
<dbReference type="AlphaFoldDB" id="A0A1Q9LBU9"/>
<dbReference type="GO" id="GO:0030655">
    <property type="term" value="P:beta-lactam antibiotic catabolic process"/>
    <property type="evidence" value="ECO:0007669"/>
    <property type="project" value="InterPro"/>
</dbReference>
<reference evidence="1 2" key="1">
    <citation type="submission" date="2016-10" db="EMBL/GenBank/DDBJ databases">
        <title>The Draft Genome Sequence of Actinokineospora bangkokensis 44EHWT reveals the biosynthetic pathway of antifungal compounds Thailandins with unusual extender unit butylmalonyl-CoA.</title>
        <authorList>
            <person name="Greule A."/>
            <person name="Intra B."/>
            <person name="Flemming S."/>
            <person name="Rommel M.G."/>
            <person name="Panbangred W."/>
            <person name="Bechthold A."/>
        </authorList>
    </citation>
    <scope>NUCLEOTIDE SEQUENCE [LARGE SCALE GENOMIC DNA]</scope>
    <source>
        <strain evidence="1 2">44EHW</strain>
    </source>
</reference>
<organism evidence="1 2">
    <name type="scientific">Actinokineospora bangkokensis</name>
    <dbReference type="NCBI Taxonomy" id="1193682"/>
    <lineage>
        <taxon>Bacteria</taxon>
        <taxon>Bacillati</taxon>
        <taxon>Actinomycetota</taxon>
        <taxon>Actinomycetes</taxon>
        <taxon>Pseudonocardiales</taxon>
        <taxon>Pseudonocardiaceae</taxon>
        <taxon>Actinokineospora</taxon>
    </lineage>
</organism>
<sequence>MLAAPRLAIPAPAAPPAPAPPPRPAAADVVAAVRGVEGSAEVGVLVVDRQTGDDLLASGADRRFRSASLVKLLIAVDVLAAGADAGLRQRVATMLRLSDDGIASELWVARGGSALVARVAGRVGLTGTRPPARPGQWGDVLITARDVARVYDHVLDELPGADRALVVDALAAAPRRAADGFDQHFGIPDGLAARWAVKQGWSNSATDIVTHSTGLVGEGWRYVVVLLTEHPRPTRWSTACASVTAGARSLAVLFL</sequence>
<dbReference type="SUPFAM" id="SSF56601">
    <property type="entry name" value="beta-lactamase/transpeptidase-like"/>
    <property type="match status" value="1"/>
</dbReference>
<dbReference type="Gene3D" id="3.40.710.10">
    <property type="entry name" value="DD-peptidase/beta-lactamase superfamily"/>
    <property type="match status" value="1"/>
</dbReference>
<proteinExistence type="predicted"/>
<dbReference type="GO" id="GO:0046677">
    <property type="term" value="P:response to antibiotic"/>
    <property type="evidence" value="ECO:0007669"/>
    <property type="project" value="InterPro"/>
</dbReference>
<dbReference type="Proteomes" id="UP000186040">
    <property type="component" value="Unassembled WGS sequence"/>
</dbReference>
<evidence type="ECO:0000313" key="1">
    <source>
        <dbReference type="EMBL" id="OLR89485.1"/>
    </source>
</evidence>
<accession>A0A1Q9LBU9</accession>
<dbReference type="PANTHER" id="PTHR35333:SF3">
    <property type="entry name" value="BETA-LACTAMASE-TYPE TRANSPEPTIDASE FOLD CONTAINING PROTEIN"/>
    <property type="match status" value="1"/>
</dbReference>
<dbReference type="EMBL" id="MKQR01000032">
    <property type="protein sequence ID" value="OLR89485.1"/>
    <property type="molecule type" value="Genomic_DNA"/>
</dbReference>